<evidence type="ECO:0008006" key="3">
    <source>
        <dbReference type="Google" id="ProtNLM"/>
    </source>
</evidence>
<comment type="caution">
    <text evidence="1">The sequence shown here is derived from an EMBL/GenBank/DDBJ whole genome shotgun (WGS) entry which is preliminary data.</text>
</comment>
<keyword evidence="2" id="KW-1185">Reference proteome</keyword>
<dbReference type="Proteomes" id="UP001500305">
    <property type="component" value="Unassembled WGS sequence"/>
</dbReference>
<evidence type="ECO:0000313" key="2">
    <source>
        <dbReference type="Proteomes" id="UP001500305"/>
    </source>
</evidence>
<proteinExistence type="predicted"/>
<organism evidence="1 2">
    <name type="scientific">Kitasatospora cystarginea</name>
    <dbReference type="NCBI Taxonomy" id="58350"/>
    <lineage>
        <taxon>Bacteria</taxon>
        <taxon>Bacillati</taxon>
        <taxon>Actinomycetota</taxon>
        <taxon>Actinomycetes</taxon>
        <taxon>Kitasatosporales</taxon>
        <taxon>Streptomycetaceae</taxon>
        <taxon>Kitasatospora</taxon>
    </lineage>
</organism>
<protein>
    <recommendedName>
        <fullName evidence="3">SMI1/KNR4 family protein</fullName>
    </recommendedName>
</protein>
<dbReference type="RefSeq" id="WP_344636768.1">
    <property type="nucleotide sequence ID" value="NZ_BAAATR010000011.1"/>
</dbReference>
<dbReference type="EMBL" id="BAAATR010000011">
    <property type="protein sequence ID" value="GAA2245391.1"/>
    <property type="molecule type" value="Genomic_DNA"/>
</dbReference>
<reference evidence="1 2" key="1">
    <citation type="journal article" date="2019" name="Int. J. Syst. Evol. Microbiol.">
        <title>The Global Catalogue of Microorganisms (GCM) 10K type strain sequencing project: providing services to taxonomists for standard genome sequencing and annotation.</title>
        <authorList>
            <consortium name="The Broad Institute Genomics Platform"/>
            <consortium name="The Broad Institute Genome Sequencing Center for Infectious Disease"/>
            <person name="Wu L."/>
            <person name="Ma J."/>
        </authorList>
    </citation>
    <scope>NUCLEOTIDE SEQUENCE [LARGE SCALE GENOMIC DNA]</scope>
    <source>
        <strain evidence="1 2">JCM 7356</strain>
    </source>
</reference>
<accession>A0ABN3DZR2</accession>
<evidence type="ECO:0000313" key="1">
    <source>
        <dbReference type="EMBL" id="GAA2245391.1"/>
    </source>
</evidence>
<sequence>MLIAGHENDPLIPGEELLALPGFWAAYLLWLAEGEDFEPEPALFGADGADADAAYGRLSDPAAWPVIRLPMQHGHSILIVHRNFTEDAGTDYYVAHPDWDRPRSLASIEGHFAGPGLAWRELLHVAQHPGDGPGITDPHARLLLLLPVLGDADLPADATAAVTGALAAIGTPSEATAALAEALLDHPFWDGETWYFEGAGSPLSGASTATHAGRVLLCGGAYSPRTVRFGLSPDQDARLAEALGTAG</sequence>
<name>A0ABN3DZR2_9ACTN</name>
<gene>
    <name evidence="1" type="ORF">GCM10010430_29070</name>
</gene>